<sequence>MLVSAMVGALLVGLTPAASSSPPGGGELDAYTAVVTPEQLGELARQGHDLHEGRTTSANEVTVDLILTPAQRDQLRKQGIDPQLTRVKGGKTVKEFAAAEAAGGFTVWRSWDEPGGIRDQLVQAAAANPQVAKLVKIGTTVQGRDILAIKLTQGANGIADGSRPAVLYSATQHAREWISTEIDRRLMNWYIDRWRANDPAVRSLLQSTELWFVPVANPDGYQYTFEVERLWRKNLRDNNNDGLIATGDGVDLNRNFPNHWAYDEEGSSSIQSSETYRGTAPVSEPETAAMKGLLDKIGFAFQVNYHSNGQWLLYAEGWQIGTPTADDPIYYAMSGNLDEPAIKDFHPGLSSDVLYVTNGETTDYAHVATGALAWTPELSAGCDGCGFVFPDDETLVQEEFERNLPFAQSVAKSALDPDDPVSVLGIDTKPFYLESDDPYKRGNPHTDLTFAYSYGDPQPVAVIAKRSLGAVTVKWQVNGGAVKSAPTSEWAGGERYSPAATHYRQMRGVVTGTSPGDSVKVWFEGGGATSPSFTYQAVSETGNRVVVVAAEDYTGASPLQKGTGPHYVDYYLDALKANGVQADVYDVDARGRTAPDLLGVLSHYDAAIWYSADDIITRTPGRGPGNVDRLALDEMLEFRAYLNEGGRVAYTSDFAGNQYTGNVGGQLYDPKGEIACVPLPAGVDERRCLPLAGSGDGTNDVLQYWFGGYVAVEGDGLDAQGKTFGVNGIDDPFTGLTWTLNGPKSAKNQDDTMSYVATSGILPVEEFKEFESWPSAVWDKPGGPYAPHTGEQYAYSQIADISYKRLTRTITVPSGGTTLSFWTSYDTEPAWDYLFVEARTAGGEDWTTLPDQNGHTTTSTGDSCAEGWRDLHPQLDHYQTWDSETGACTPTGTTGSWNAASGNSGAWQQWSVDLSAYAGGQVEVSIAYASDWAVQGLGVFVDDIVVSTGEGNTSFESGLEGWDVSGAPEGGGSNANDWIATDASGFPVGAAISTPDTLLMGFGLEGVTGSEGRVAVMGRVLDHLLP</sequence>
<comment type="cofactor">
    <cofactor evidence="1">
        <name>Zn(2+)</name>
        <dbReference type="ChEBI" id="CHEBI:29105"/>
    </cofactor>
</comment>
<evidence type="ECO:0000256" key="1">
    <source>
        <dbReference type="ARBA" id="ARBA00001947"/>
    </source>
</evidence>
<name>A0ABT5GDH5_9MICO</name>
<keyword evidence="9" id="KW-0732">Signal</keyword>
<organism evidence="11 12">
    <name type="scientific">Intrasporangium calvum</name>
    <dbReference type="NCBI Taxonomy" id="53358"/>
    <lineage>
        <taxon>Bacteria</taxon>
        <taxon>Bacillati</taxon>
        <taxon>Actinomycetota</taxon>
        <taxon>Actinomycetes</taxon>
        <taxon>Micrococcales</taxon>
        <taxon>Intrasporangiaceae</taxon>
        <taxon>Intrasporangium</taxon>
    </lineage>
</organism>
<gene>
    <name evidence="11" type="ORF">OO014_03565</name>
</gene>
<keyword evidence="5" id="KW-0378">Hydrolase</keyword>
<dbReference type="RefSeq" id="WP_272460896.1">
    <property type="nucleotide sequence ID" value="NZ_JAPFQL010000009.1"/>
</dbReference>
<feature type="active site" description="Proton donor/acceptor" evidence="8">
    <location>
        <position position="377"/>
    </location>
</feature>
<evidence type="ECO:0000256" key="5">
    <source>
        <dbReference type="ARBA" id="ARBA00022801"/>
    </source>
</evidence>
<accession>A0ABT5GDH5</accession>
<feature type="signal peptide" evidence="9">
    <location>
        <begin position="1"/>
        <end position="20"/>
    </location>
</feature>
<evidence type="ECO:0000256" key="7">
    <source>
        <dbReference type="ARBA" id="ARBA00023049"/>
    </source>
</evidence>
<feature type="chain" id="PRO_5047137471" evidence="9">
    <location>
        <begin position="21"/>
        <end position="1026"/>
    </location>
</feature>
<evidence type="ECO:0000256" key="3">
    <source>
        <dbReference type="ARBA" id="ARBA00022670"/>
    </source>
</evidence>
<dbReference type="PANTHER" id="PTHR11705:SF143">
    <property type="entry name" value="SLL0236 PROTEIN"/>
    <property type="match status" value="1"/>
</dbReference>
<evidence type="ECO:0000256" key="6">
    <source>
        <dbReference type="ARBA" id="ARBA00022833"/>
    </source>
</evidence>
<keyword evidence="11" id="KW-0121">Carboxypeptidase</keyword>
<evidence type="ECO:0000256" key="4">
    <source>
        <dbReference type="ARBA" id="ARBA00022723"/>
    </source>
</evidence>
<dbReference type="InterPro" id="IPR057246">
    <property type="entry name" value="CARBOXYPEPT_ZN_1"/>
</dbReference>
<dbReference type="Proteomes" id="UP001150259">
    <property type="component" value="Unassembled WGS sequence"/>
</dbReference>
<dbReference type="SMART" id="SM00631">
    <property type="entry name" value="Zn_pept"/>
    <property type="match status" value="1"/>
</dbReference>
<evidence type="ECO:0000256" key="9">
    <source>
        <dbReference type="SAM" id="SignalP"/>
    </source>
</evidence>
<evidence type="ECO:0000313" key="12">
    <source>
        <dbReference type="Proteomes" id="UP001150259"/>
    </source>
</evidence>
<dbReference type="Pfam" id="PF20773">
    <property type="entry name" value="InhA-like_MAM"/>
    <property type="match status" value="1"/>
</dbReference>
<evidence type="ECO:0000256" key="2">
    <source>
        <dbReference type="ARBA" id="ARBA00005988"/>
    </source>
</evidence>
<comment type="similarity">
    <text evidence="2 8">Belongs to the peptidase M14 family.</text>
</comment>
<protein>
    <submittedName>
        <fullName evidence="11">M14 family zinc carboxypeptidase</fullName>
    </submittedName>
</protein>
<keyword evidence="3" id="KW-0645">Protease</keyword>
<keyword evidence="12" id="KW-1185">Reference proteome</keyword>
<dbReference type="Pfam" id="PF00246">
    <property type="entry name" value="Peptidase_M14"/>
    <property type="match status" value="1"/>
</dbReference>
<dbReference type="GO" id="GO:0004180">
    <property type="term" value="F:carboxypeptidase activity"/>
    <property type="evidence" value="ECO:0007669"/>
    <property type="project" value="UniProtKB-KW"/>
</dbReference>
<reference evidence="11 12" key="1">
    <citation type="submission" date="2022-11" db="EMBL/GenBank/DDBJ databases">
        <title>Anaerobic phenanthrene biodegradation by a DNRA strain PheN6.</title>
        <authorList>
            <person name="Zhang Z."/>
        </authorList>
    </citation>
    <scope>NUCLEOTIDE SEQUENCE [LARGE SCALE GENOMIC DNA]</scope>
    <source>
        <strain evidence="11 12">PheN6</strain>
    </source>
</reference>
<dbReference type="CDD" id="cd03859">
    <property type="entry name" value="M14_CPT"/>
    <property type="match status" value="1"/>
</dbReference>
<dbReference type="PROSITE" id="PS52035">
    <property type="entry name" value="PEPTIDASE_M14"/>
    <property type="match status" value="1"/>
</dbReference>
<dbReference type="InterPro" id="IPR033810">
    <property type="entry name" value="Carboxypeptidase_T"/>
</dbReference>
<evidence type="ECO:0000256" key="8">
    <source>
        <dbReference type="PROSITE-ProRule" id="PRU01379"/>
    </source>
</evidence>
<feature type="domain" description="Peptidase M14" evidence="10">
    <location>
        <begin position="107"/>
        <end position="413"/>
    </location>
</feature>
<proteinExistence type="inferred from homology"/>
<evidence type="ECO:0000259" key="10">
    <source>
        <dbReference type="PROSITE" id="PS52035"/>
    </source>
</evidence>
<dbReference type="EMBL" id="JAPFQL010000009">
    <property type="protein sequence ID" value="MDC5696321.1"/>
    <property type="molecule type" value="Genomic_DNA"/>
</dbReference>
<evidence type="ECO:0000313" key="11">
    <source>
        <dbReference type="EMBL" id="MDC5696321.1"/>
    </source>
</evidence>
<dbReference type="SUPFAM" id="SSF53187">
    <property type="entry name" value="Zn-dependent exopeptidases"/>
    <property type="match status" value="1"/>
</dbReference>
<keyword evidence="6" id="KW-0862">Zinc</keyword>
<dbReference type="InterPro" id="IPR000834">
    <property type="entry name" value="Peptidase_M14"/>
</dbReference>
<keyword evidence="7" id="KW-0482">Metalloprotease</keyword>
<keyword evidence="4" id="KW-0479">Metal-binding</keyword>
<dbReference type="Gene3D" id="3.40.630.10">
    <property type="entry name" value="Zn peptidases"/>
    <property type="match status" value="1"/>
</dbReference>
<dbReference type="PANTHER" id="PTHR11705">
    <property type="entry name" value="PROTEASE FAMILY M14 CARBOXYPEPTIDASE A,B"/>
    <property type="match status" value="1"/>
</dbReference>
<dbReference type="PRINTS" id="PR00765">
    <property type="entry name" value="CRBOXYPTASEA"/>
</dbReference>
<dbReference type="PROSITE" id="PS00132">
    <property type="entry name" value="CARBOXYPEPT_ZN_1"/>
    <property type="match status" value="1"/>
</dbReference>
<comment type="caution">
    <text evidence="11">The sequence shown here is derived from an EMBL/GenBank/DDBJ whole genome shotgun (WGS) entry which is preliminary data.</text>
</comment>